<gene>
    <name evidence="1" type="ORF">Ciccas_011209</name>
</gene>
<name>A0ABD2PT27_9PLAT</name>
<organism evidence="1 2">
    <name type="scientific">Cichlidogyrus casuarinus</name>
    <dbReference type="NCBI Taxonomy" id="1844966"/>
    <lineage>
        <taxon>Eukaryota</taxon>
        <taxon>Metazoa</taxon>
        <taxon>Spiralia</taxon>
        <taxon>Lophotrochozoa</taxon>
        <taxon>Platyhelminthes</taxon>
        <taxon>Monogenea</taxon>
        <taxon>Monopisthocotylea</taxon>
        <taxon>Dactylogyridea</taxon>
        <taxon>Ancyrocephalidae</taxon>
        <taxon>Cichlidogyrus</taxon>
    </lineage>
</organism>
<evidence type="ECO:0000313" key="2">
    <source>
        <dbReference type="Proteomes" id="UP001626550"/>
    </source>
</evidence>
<comment type="caution">
    <text evidence="1">The sequence shown here is derived from an EMBL/GenBank/DDBJ whole genome shotgun (WGS) entry which is preliminary data.</text>
</comment>
<dbReference type="EMBL" id="JBJKFK010003129">
    <property type="protein sequence ID" value="KAL3310228.1"/>
    <property type="molecule type" value="Genomic_DNA"/>
</dbReference>
<dbReference type="AlphaFoldDB" id="A0ABD2PT27"/>
<accession>A0ABD2PT27</accession>
<dbReference type="Proteomes" id="UP001626550">
    <property type="component" value="Unassembled WGS sequence"/>
</dbReference>
<keyword evidence="2" id="KW-1185">Reference proteome</keyword>
<protein>
    <submittedName>
        <fullName evidence="1">Uncharacterized protein</fullName>
    </submittedName>
</protein>
<sequence>MPVMVGSQPGLERDYSFKAKRQFIAYLLTVLQKEFNKLDNFCKRKPEKVDRIGVYIRKNMVIELRRKNYESENIYISTKFSEFAKMEENQITYHSEYDQLIDPFHEMAINNEPQEEERIKQVLSSETPLTKVQTIDYYYSVCTAL</sequence>
<reference evidence="1 2" key="1">
    <citation type="submission" date="2024-11" db="EMBL/GenBank/DDBJ databases">
        <title>Adaptive evolution of stress response genes in parasites aligns with host niche diversity.</title>
        <authorList>
            <person name="Hahn C."/>
            <person name="Resl P."/>
        </authorList>
    </citation>
    <scope>NUCLEOTIDE SEQUENCE [LARGE SCALE GENOMIC DNA]</scope>
    <source>
        <strain evidence="1">EGGRZ-B1_66</strain>
        <tissue evidence="1">Body</tissue>
    </source>
</reference>
<proteinExistence type="predicted"/>
<evidence type="ECO:0000313" key="1">
    <source>
        <dbReference type="EMBL" id="KAL3310228.1"/>
    </source>
</evidence>